<evidence type="ECO:0000313" key="1">
    <source>
        <dbReference type="EMBL" id="DAE21850.1"/>
    </source>
</evidence>
<proteinExistence type="predicted"/>
<organism evidence="1">
    <name type="scientific">Myoviridae sp. ctoNH1</name>
    <dbReference type="NCBI Taxonomy" id="2826695"/>
    <lineage>
        <taxon>Viruses</taxon>
        <taxon>Duplodnaviria</taxon>
        <taxon>Heunggongvirae</taxon>
        <taxon>Uroviricota</taxon>
        <taxon>Caudoviricetes</taxon>
    </lineage>
</organism>
<reference evidence="1" key="1">
    <citation type="journal article" date="2021" name="Proc. Natl. Acad. Sci. U.S.A.">
        <title>A Catalog of Tens of Thousands of Viruses from Human Metagenomes Reveals Hidden Associations with Chronic Diseases.</title>
        <authorList>
            <person name="Tisza M.J."/>
            <person name="Buck C.B."/>
        </authorList>
    </citation>
    <scope>NUCLEOTIDE SEQUENCE</scope>
    <source>
        <strain evidence="1">CtoNH1</strain>
    </source>
</reference>
<name>A0A8S5QSB3_9CAUD</name>
<accession>A0A8S5QSB3</accession>
<protein>
    <submittedName>
        <fullName evidence="1">Uncharacterized protein</fullName>
    </submittedName>
</protein>
<sequence>MLVSLLKNQILDLNVAFFSLCSKRRKALFLALLDRYLYYEDQFKRSTNANAFGLNYI</sequence>
<dbReference type="EMBL" id="BK015718">
    <property type="protein sequence ID" value="DAE21850.1"/>
    <property type="molecule type" value="Genomic_DNA"/>
</dbReference>